<comment type="caution">
    <text evidence="2">The sequence shown here is derived from an EMBL/GenBank/DDBJ whole genome shotgun (WGS) entry which is preliminary data.</text>
</comment>
<dbReference type="EMBL" id="BARV01004639">
    <property type="protein sequence ID" value="GAI05357.1"/>
    <property type="molecule type" value="Genomic_DNA"/>
</dbReference>
<gene>
    <name evidence="2" type="ORF">S06H3_10145</name>
</gene>
<evidence type="ECO:0000259" key="1">
    <source>
        <dbReference type="Pfam" id="PF26449"/>
    </source>
</evidence>
<feature type="domain" description="DUF8128" evidence="1">
    <location>
        <begin position="14"/>
        <end position="270"/>
    </location>
</feature>
<proteinExistence type="predicted"/>
<sequence length="276" mass="32194">IQERWDDSIPKIILEIRMPKEVLKPIKAMEQVFAGLHSIHDVFTWREKWIEGQFLPSISLEIVSIGGEVHFYIRAFKMFRNVIESNIYSQYPEAEIFEVEDYTKLVPQDIPNKDWDLWGTSFINTKPDPYPIKTYPKFELEREIKEEKRIDPLAGLLEGMASLKPGEQLWLQIRATPIREEKPWIKEGLKIKDKLVRRPEKPKSKPMIQEAAEVLITGKPPGVAPPEEKEIIPPEMKLTPGEREIVAAIEEKIGKFGYDCHIRFIYLGKQDVFFKP</sequence>
<organism evidence="2">
    <name type="scientific">marine sediment metagenome</name>
    <dbReference type="NCBI Taxonomy" id="412755"/>
    <lineage>
        <taxon>unclassified sequences</taxon>
        <taxon>metagenomes</taxon>
        <taxon>ecological metagenomes</taxon>
    </lineage>
</organism>
<feature type="non-terminal residue" evidence="2">
    <location>
        <position position="276"/>
    </location>
</feature>
<evidence type="ECO:0000313" key="2">
    <source>
        <dbReference type="EMBL" id="GAI05357.1"/>
    </source>
</evidence>
<dbReference type="InterPro" id="IPR058441">
    <property type="entry name" value="DUF8128"/>
</dbReference>
<feature type="non-terminal residue" evidence="2">
    <location>
        <position position="1"/>
    </location>
</feature>
<accession>X1KE80</accession>
<dbReference type="AlphaFoldDB" id="X1KE80"/>
<name>X1KE80_9ZZZZ</name>
<protein>
    <recommendedName>
        <fullName evidence="1">DUF8128 domain-containing protein</fullName>
    </recommendedName>
</protein>
<dbReference type="Pfam" id="PF26449">
    <property type="entry name" value="DUF8128"/>
    <property type="match status" value="1"/>
</dbReference>
<reference evidence="2" key="1">
    <citation type="journal article" date="2014" name="Front. Microbiol.">
        <title>High frequency of phylogenetically diverse reductive dehalogenase-homologous genes in deep subseafloor sedimentary metagenomes.</title>
        <authorList>
            <person name="Kawai M."/>
            <person name="Futagami T."/>
            <person name="Toyoda A."/>
            <person name="Takaki Y."/>
            <person name="Nishi S."/>
            <person name="Hori S."/>
            <person name="Arai W."/>
            <person name="Tsubouchi T."/>
            <person name="Morono Y."/>
            <person name="Uchiyama I."/>
            <person name="Ito T."/>
            <person name="Fujiyama A."/>
            <person name="Inagaki F."/>
            <person name="Takami H."/>
        </authorList>
    </citation>
    <scope>NUCLEOTIDE SEQUENCE</scope>
    <source>
        <strain evidence="2">Expedition CK06-06</strain>
    </source>
</reference>